<evidence type="ECO:0000313" key="4">
    <source>
        <dbReference type="Proteomes" id="UP000765509"/>
    </source>
</evidence>
<feature type="compositionally biased region" description="Low complexity" evidence="1">
    <location>
        <begin position="318"/>
        <end position="330"/>
    </location>
</feature>
<proteinExistence type="predicted"/>
<dbReference type="InterPro" id="IPR036873">
    <property type="entry name" value="Rhodanese-like_dom_sf"/>
</dbReference>
<comment type="caution">
    <text evidence="3">The sequence shown here is derived from an EMBL/GenBank/DDBJ whole genome shotgun (WGS) entry which is preliminary data.</text>
</comment>
<dbReference type="InterPro" id="IPR001763">
    <property type="entry name" value="Rhodanese-like_dom"/>
</dbReference>
<feature type="region of interest" description="Disordered" evidence="1">
    <location>
        <begin position="491"/>
        <end position="527"/>
    </location>
</feature>
<feature type="compositionally biased region" description="Polar residues" evidence="1">
    <location>
        <begin position="307"/>
        <end position="317"/>
    </location>
</feature>
<feature type="region of interest" description="Disordered" evidence="1">
    <location>
        <begin position="71"/>
        <end position="110"/>
    </location>
</feature>
<feature type="region of interest" description="Disordered" evidence="1">
    <location>
        <begin position="208"/>
        <end position="245"/>
    </location>
</feature>
<dbReference type="GO" id="GO:0010971">
    <property type="term" value="P:positive regulation of G2/M transition of mitotic cell cycle"/>
    <property type="evidence" value="ECO:0007669"/>
    <property type="project" value="TreeGrafter"/>
</dbReference>
<feature type="region of interest" description="Disordered" evidence="1">
    <location>
        <begin position="576"/>
        <end position="614"/>
    </location>
</feature>
<feature type="region of interest" description="Disordered" evidence="1">
    <location>
        <begin position="266"/>
        <end position="376"/>
    </location>
</feature>
<dbReference type="Gene3D" id="3.40.250.10">
    <property type="entry name" value="Rhodanese-like domain"/>
    <property type="match status" value="1"/>
</dbReference>
<feature type="compositionally biased region" description="Polar residues" evidence="1">
    <location>
        <begin position="161"/>
        <end position="172"/>
    </location>
</feature>
<feature type="compositionally biased region" description="Polar residues" evidence="1">
    <location>
        <begin position="359"/>
        <end position="369"/>
    </location>
</feature>
<evidence type="ECO:0000256" key="1">
    <source>
        <dbReference type="SAM" id="MobiDB-lite"/>
    </source>
</evidence>
<feature type="compositionally biased region" description="Low complexity" evidence="1">
    <location>
        <begin position="345"/>
        <end position="358"/>
    </location>
</feature>
<dbReference type="AlphaFoldDB" id="A0A9Q3DG78"/>
<accession>A0A9Q3DG78</accession>
<sequence length="743" mass="80662">MASTHLLVSSSPAPAHQLHRPFCYFEPQPSPLSRSNNGLFRNNSLSSFHQDLISDDYLENLDNNLEDLVESEDLNSEQYEREDVQSIIEDEDGLEDKESTESGHDDDDEYFEEEDLVNVIDTASQNPSPSKAGFSPTLDASFASSMSFGTAPPTPSIIKKPQNTRSNVATSTSSFLPAHLFEPNPNAMPPSSSPHRMDISPALGRRFLIPSQSNPSNLAIPHSPDDPFGCPSHPPSQVIWTNSPINSETRRTIGLRKANSRPLILSDSLISNTSRGPSNKSASTTDGMDIDSPSYAHHDNQKHSLSSDDQPSSELQFSQRSTRSASQSSTGKRSRSEEDEECQESSHSSSSGNLSHHSQTSPLHSSSPKQIALQVPRRSASNLFAPSQDGFSPSPYSLSPYNSSSPYPIISPSVKAAAKMTLGRKSGQRSLSGFSFPATKGLGPFNSNNSTSSRSHQYGMGSLGASSNACPTRRPALGVVQSSAALFSRYQQSNSNLNRPRDATGRPPSKSRRAISFAATQTDPKTSSLLLQSGLEVEEDDEDEELDVSLAFNCSPAPRTSTINFSEHPLVSNTWPKYTSSPNPNSPLVIDSPDQSKQPRKRSPPPPALGSLAPPLLSNSMKLLQSPTANLVTNIGFNIESPVGMGFSEKERAEGAFDEKISKRIVIDCRFGYEYEGGHIRDAINIREKEIVEAMLLKGTMFKGGQDDVPKPSESGKVDSTGQKKKMVIVFHCEYSAMRAPTV</sequence>
<evidence type="ECO:0000259" key="2">
    <source>
        <dbReference type="PROSITE" id="PS50206"/>
    </source>
</evidence>
<organism evidence="3 4">
    <name type="scientific">Austropuccinia psidii MF-1</name>
    <dbReference type="NCBI Taxonomy" id="1389203"/>
    <lineage>
        <taxon>Eukaryota</taxon>
        <taxon>Fungi</taxon>
        <taxon>Dikarya</taxon>
        <taxon>Basidiomycota</taxon>
        <taxon>Pucciniomycotina</taxon>
        <taxon>Pucciniomycetes</taxon>
        <taxon>Pucciniales</taxon>
        <taxon>Sphaerophragmiaceae</taxon>
        <taxon>Austropuccinia</taxon>
    </lineage>
</organism>
<feature type="compositionally biased region" description="Polar residues" evidence="1">
    <location>
        <begin position="518"/>
        <end position="527"/>
    </location>
</feature>
<reference evidence="3" key="1">
    <citation type="submission" date="2021-03" db="EMBL/GenBank/DDBJ databases">
        <title>Draft genome sequence of rust myrtle Austropuccinia psidii MF-1, a brazilian biotype.</title>
        <authorList>
            <person name="Quecine M.C."/>
            <person name="Pachon D.M.R."/>
            <person name="Bonatelli M.L."/>
            <person name="Correr F.H."/>
            <person name="Franceschini L.M."/>
            <person name="Leite T.F."/>
            <person name="Margarido G.R.A."/>
            <person name="Almeida C.A."/>
            <person name="Ferrarezi J.A."/>
            <person name="Labate C.A."/>
        </authorList>
    </citation>
    <scope>NUCLEOTIDE SEQUENCE</scope>
    <source>
        <strain evidence="3">MF-1</strain>
    </source>
</reference>
<dbReference type="PANTHER" id="PTHR10828">
    <property type="entry name" value="M-PHASE INDUCER PHOSPHATASE DUAL SPECIFICITY PHOSPHATASE CDC25"/>
    <property type="match status" value="1"/>
</dbReference>
<evidence type="ECO:0000313" key="3">
    <source>
        <dbReference type="EMBL" id="MBW0499881.1"/>
    </source>
</evidence>
<dbReference type="SUPFAM" id="SSF52821">
    <property type="entry name" value="Rhodanese/Cell cycle control phosphatase"/>
    <property type="match status" value="1"/>
</dbReference>
<dbReference type="GO" id="GO:0005634">
    <property type="term" value="C:nucleus"/>
    <property type="evidence" value="ECO:0007669"/>
    <property type="project" value="TreeGrafter"/>
</dbReference>
<gene>
    <name evidence="3" type="ORF">O181_039596</name>
</gene>
<protein>
    <recommendedName>
        <fullName evidence="2">Rhodanese domain-containing protein</fullName>
    </recommendedName>
</protein>
<dbReference type="GO" id="GO:0004725">
    <property type="term" value="F:protein tyrosine phosphatase activity"/>
    <property type="evidence" value="ECO:0007669"/>
    <property type="project" value="TreeGrafter"/>
</dbReference>
<dbReference type="GO" id="GO:0000086">
    <property type="term" value="P:G2/M transition of mitotic cell cycle"/>
    <property type="evidence" value="ECO:0007669"/>
    <property type="project" value="TreeGrafter"/>
</dbReference>
<keyword evidence="4" id="KW-1185">Reference proteome</keyword>
<dbReference type="EMBL" id="AVOT02015513">
    <property type="protein sequence ID" value="MBW0499881.1"/>
    <property type="molecule type" value="Genomic_DNA"/>
</dbReference>
<dbReference type="Proteomes" id="UP000765509">
    <property type="component" value="Unassembled WGS sequence"/>
</dbReference>
<dbReference type="GO" id="GO:0005737">
    <property type="term" value="C:cytoplasm"/>
    <property type="evidence" value="ECO:0007669"/>
    <property type="project" value="TreeGrafter"/>
</dbReference>
<dbReference type="GO" id="GO:0110032">
    <property type="term" value="P:positive regulation of G2/MI transition of meiotic cell cycle"/>
    <property type="evidence" value="ECO:0007669"/>
    <property type="project" value="TreeGrafter"/>
</dbReference>
<feature type="domain" description="Rhodanese" evidence="2">
    <location>
        <begin position="660"/>
        <end position="743"/>
    </location>
</feature>
<dbReference type="OrthoDB" id="26523at2759"/>
<dbReference type="PROSITE" id="PS50206">
    <property type="entry name" value="RHODANESE_3"/>
    <property type="match status" value="1"/>
</dbReference>
<feature type="compositionally biased region" description="Basic and acidic residues" evidence="1">
    <location>
        <begin position="296"/>
        <end position="306"/>
    </location>
</feature>
<dbReference type="Pfam" id="PF00581">
    <property type="entry name" value="Rhodanese"/>
    <property type="match status" value="1"/>
</dbReference>
<name>A0A9Q3DG78_9BASI</name>
<dbReference type="PANTHER" id="PTHR10828:SF17">
    <property type="entry name" value="PROTEIN-TYROSINE-PHOSPHATASE"/>
    <property type="match status" value="1"/>
</dbReference>
<feature type="compositionally biased region" description="Polar residues" evidence="1">
    <location>
        <begin position="268"/>
        <end position="286"/>
    </location>
</feature>
<feature type="region of interest" description="Disordered" evidence="1">
    <location>
        <begin position="153"/>
        <end position="172"/>
    </location>
</feature>